<evidence type="ECO:0000256" key="5">
    <source>
        <dbReference type="ARBA" id="ARBA00023136"/>
    </source>
</evidence>
<proteinExistence type="inferred from homology"/>
<evidence type="ECO:0000313" key="10">
    <source>
        <dbReference type="EMBL" id="KAB6658440.1"/>
    </source>
</evidence>
<dbReference type="Proteomes" id="UP000283429">
    <property type="component" value="Unassembled WGS sequence"/>
</dbReference>
<dbReference type="Proteomes" id="UP000326091">
    <property type="component" value="Chromosome"/>
</dbReference>
<dbReference type="InterPro" id="IPR012910">
    <property type="entry name" value="Plug_dom"/>
</dbReference>
<evidence type="ECO:0000256" key="7">
    <source>
        <dbReference type="PROSITE-ProRule" id="PRU01360"/>
    </source>
</evidence>
<keyword evidence="8" id="KW-0732">Signal</keyword>
<dbReference type="InterPro" id="IPR018247">
    <property type="entry name" value="EF_Hand_1_Ca_BS"/>
</dbReference>
<dbReference type="Proteomes" id="UP000283833">
    <property type="component" value="Unassembled WGS sequence"/>
</dbReference>
<reference evidence="29 31" key="3">
    <citation type="journal article" date="2019" name="Nat. Med.">
        <title>A library of human gut bacterial isolates paired with longitudinal multiomics data enables mechanistic microbiome research.</title>
        <authorList>
            <person name="Poyet M."/>
            <person name="Groussin M."/>
            <person name="Gibbons S.M."/>
            <person name="Avila-Pacheco J."/>
            <person name="Jiang X."/>
            <person name="Kearney S.M."/>
            <person name="Perrotta A.R."/>
            <person name="Berdy B."/>
            <person name="Zhao S."/>
            <person name="Lieberman T.D."/>
            <person name="Swanson P.K."/>
            <person name="Smith M."/>
            <person name="Roesemann S."/>
            <person name="Alexander J.E."/>
            <person name="Rich S.A."/>
            <person name="Livny J."/>
            <person name="Vlamakis H."/>
            <person name="Clish C."/>
            <person name="Bullock K."/>
            <person name="Deik A."/>
            <person name="Scott J."/>
            <person name="Pierce K.A."/>
            <person name="Xavier R.J."/>
            <person name="Alm E.J."/>
        </authorList>
    </citation>
    <scope>NUCLEOTIDE SEQUENCE [LARGE SCALE GENOMIC DNA]</scope>
    <source>
        <strain evidence="12 29">BIOML-A82</strain>
        <strain evidence="11 31">BIOML-A85</strain>
        <strain evidence="10 32">BIOML-A93</strain>
    </source>
</reference>
<evidence type="ECO:0000313" key="23">
    <source>
        <dbReference type="Proteomes" id="UP000261003"/>
    </source>
</evidence>
<dbReference type="FunFam" id="2.60.40.1120:FF:000003">
    <property type="entry name" value="Outer membrane protein Omp121"/>
    <property type="match status" value="1"/>
</dbReference>
<dbReference type="EMBL" id="QRUD01000016">
    <property type="protein sequence ID" value="RGR41235.1"/>
    <property type="molecule type" value="Genomic_DNA"/>
</dbReference>
<dbReference type="Proteomes" id="UP001210999">
    <property type="component" value="Unassembled WGS sequence"/>
</dbReference>
<evidence type="ECO:0000313" key="33">
    <source>
        <dbReference type="Proteomes" id="UP000583639"/>
    </source>
</evidence>
<sequence>MKRNLMFKVLLMLMVGCFLSIDAFAQQMTVKGLVKDTTGEPIIGANVVVKGTTNGTITDFDGNFQLNANKGDIIVISFIGYQSQEVPAAPSLNILLKDDSQMLQDVVVIGYGTVKKNDATGSVTAIKAEEKNKGLTVSPQDMIAGKVAGVNVATSTGQPGGGSAIRIRGGSSLTASNDPLIVIDGVVMSSGSVEGLSNPLSSVNPTDIESFTVLKDASATAIYGSRASNGVIIITTKKGKTGSVKINYSGNVSVSTRKNKIDVMTGDEYRDFIINNPNATEAMITAVNLYPGVNTDWQDEVMRTAVSTEHNISAYGSVKDYLPYRVSFGYTNQNGILKTSNFERYTGSVSLTPKFFDDHLNMNLNAKGIYIKNQFADTGAVVGAVSFDPTKPVKNDNNKFGGYFTWTTDNDPNGTKASSAGVNPVSLLEMTDDQSKVKSFIGNAQFDYKVHFLPDLRLNLNVGMDYTKSDGDKYVDPSAPGSYGEDPLKSGSNYLYFYERRNTLLDFYAQYSKDFAKQHFDVMAGYSYQKYHYESNKETWYLSRNEENFGEKTSMNGDQQPAESQYVLLSFYGRLNYTAWDKYLLTFTLRDDASSRFAKNNRWGLFPSVALGWKMNEEAFLKKFKDLSELKLRLGWGITGQQDIQQGDYPYMSFWRYGQGGAMYPIYDESGNVKWVNVVSPSASSPDLKWEQTTTYNVGIDYGFFNNRINGSADFYIRDTKDLINAEVNVPAGTDFAEYVVANIGSLKNTGFEFAINAKPIVSSTWNWDLGFNVAWNKTEITKLDYNDNSDSPGKRFESTGGDGGKTIKIHSVGYAPGTYYVFEQVYDKNGNPMEGVYVDRNGDGEVTEKDLYQYHKPTADVIMGFNSKVSYKNWDFGFNGRASIGNYNYNGIAANAAIGTSAIFSNSALSNQPKAAFNTNFQERQRQSDYYIQNASFLKIDNITLGYSFENFLQGAKYHGLSGRLYATVQNPITITPYDGLDPEVDGGMDRQVYPRPISVLFGVNINF</sequence>
<dbReference type="NCBIfam" id="TIGR04056">
    <property type="entry name" value="OMP_RagA_SusC"/>
    <property type="match status" value="1"/>
</dbReference>
<evidence type="ECO:0000313" key="16">
    <source>
        <dbReference type="EMBL" id="NMW42044.1"/>
    </source>
</evidence>
<evidence type="ECO:0000256" key="4">
    <source>
        <dbReference type="ARBA" id="ARBA00022692"/>
    </source>
</evidence>
<dbReference type="InterPro" id="IPR037066">
    <property type="entry name" value="Plug_dom_sf"/>
</dbReference>
<evidence type="ECO:0000256" key="8">
    <source>
        <dbReference type="SAM" id="SignalP"/>
    </source>
</evidence>
<dbReference type="InterPro" id="IPR008969">
    <property type="entry name" value="CarboxyPept-like_regulatory"/>
</dbReference>
<keyword evidence="4 7" id="KW-0812">Transmembrane</keyword>
<dbReference type="Gene3D" id="2.40.170.20">
    <property type="entry name" value="TonB-dependent receptor, beta-barrel domain"/>
    <property type="match status" value="1"/>
</dbReference>
<dbReference type="EMBL" id="VULU01000014">
    <property type="protein sequence ID" value="MSS48515.1"/>
    <property type="molecule type" value="Genomic_DNA"/>
</dbReference>
<dbReference type="RefSeq" id="WP_057279822.1">
    <property type="nucleotide sequence ID" value="NZ_BAABYE010000001.1"/>
</dbReference>
<evidence type="ECO:0000313" key="17">
    <source>
        <dbReference type="EMBL" id="QEW38481.1"/>
    </source>
</evidence>
<evidence type="ECO:0000313" key="15">
    <source>
        <dbReference type="EMBL" id="MSS48515.1"/>
    </source>
</evidence>
<keyword evidence="3 7" id="KW-1134">Transmembrane beta strand</keyword>
<evidence type="ECO:0000313" key="29">
    <source>
        <dbReference type="Proteomes" id="UP000437380"/>
    </source>
</evidence>
<keyword evidence="6 7" id="KW-0998">Cell outer membrane</keyword>
<evidence type="ECO:0000256" key="3">
    <source>
        <dbReference type="ARBA" id="ARBA00022452"/>
    </source>
</evidence>
<dbReference type="EMBL" id="WCZY01000015">
    <property type="protein sequence ID" value="KAB6692446.1"/>
    <property type="molecule type" value="Genomic_DNA"/>
</dbReference>
<dbReference type="EMBL" id="QSJM01000018">
    <property type="protein sequence ID" value="RHD81459.1"/>
    <property type="molecule type" value="Genomic_DNA"/>
</dbReference>
<evidence type="ECO:0000313" key="19">
    <source>
        <dbReference type="EMBL" id="RGR41235.1"/>
    </source>
</evidence>
<gene>
    <name evidence="17" type="primary">susC_74</name>
    <name evidence="21" type="ORF">DW783_07655</name>
    <name evidence="20" type="ORF">DWX04_14480</name>
    <name evidence="19" type="ORF">DWY53_07205</name>
    <name evidence="18" type="ORF">DXC16_12645</name>
    <name evidence="22" type="ORF">EH214_02734</name>
    <name evidence="15" type="ORF">FYJ30_09410</name>
    <name evidence="12" type="ORF">GAY17_02480</name>
    <name evidence="10" type="ORF">GAZ76_13630</name>
    <name evidence="11" type="ORF">GAZ92_11770</name>
    <name evidence="16" type="ORF">HKQ55_18435</name>
    <name evidence="13" type="ORF">L0N01_06420</name>
    <name evidence="14" type="ORF">PL594_11440</name>
    <name evidence="17" type="ORF">VIC01_04125</name>
</gene>
<evidence type="ECO:0000313" key="22">
    <source>
        <dbReference type="EMBL" id="TSE48044.1"/>
    </source>
</evidence>
<evidence type="ECO:0000313" key="14">
    <source>
        <dbReference type="EMBL" id="MDB0852120.1"/>
    </source>
</evidence>
<dbReference type="EMBL" id="WCZV01000002">
    <property type="protein sequence ID" value="KAB6703471.1"/>
    <property type="molecule type" value="Genomic_DNA"/>
</dbReference>
<reference evidence="23 24" key="1">
    <citation type="submission" date="2018-08" db="EMBL/GenBank/DDBJ databases">
        <title>A genome reference for cultivated species of the human gut microbiota.</title>
        <authorList>
            <person name="Zou Y."/>
            <person name="Xue W."/>
            <person name="Luo G."/>
        </authorList>
    </citation>
    <scope>NUCLEOTIDE SEQUENCE [LARGE SCALE GENOMIC DNA]</scope>
    <source>
        <strain evidence="20 26">AF18-14</strain>
        <strain evidence="19 24">AF25-30LB</strain>
        <strain evidence="21 25">AM30-40</strain>
        <strain evidence="18 23">OM08-13BH</strain>
    </source>
</reference>
<organism evidence="11 31">
    <name type="scientific">Phocaeicola vulgatus</name>
    <name type="common">Bacteroides vulgatus</name>
    <dbReference type="NCBI Taxonomy" id="821"/>
    <lineage>
        <taxon>Bacteria</taxon>
        <taxon>Pseudomonadati</taxon>
        <taxon>Bacteroidota</taxon>
        <taxon>Bacteroidia</taxon>
        <taxon>Bacteroidales</taxon>
        <taxon>Bacteroidaceae</taxon>
        <taxon>Phocaeicola</taxon>
    </lineage>
</organism>
<dbReference type="InterPro" id="IPR023997">
    <property type="entry name" value="TonB-dep_OMP_SusC/RagA_CS"/>
</dbReference>
<evidence type="ECO:0000313" key="30">
    <source>
        <dbReference type="Proteomes" id="UP000460950"/>
    </source>
</evidence>
<evidence type="ECO:0000313" key="11">
    <source>
        <dbReference type="EMBL" id="KAB6692446.1"/>
    </source>
</evidence>
<evidence type="ECO:0000256" key="2">
    <source>
        <dbReference type="ARBA" id="ARBA00022448"/>
    </source>
</evidence>
<evidence type="ECO:0000313" key="26">
    <source>
        <dbReference type="Proteomes" id="UP000283833"/>
    </source>
</evidence>
<dbReference type="SUPFAM" id="SSF56935">
    <property type="entry name" value="Porins"/>
    <property type="match status" value="1"/>
</dbReference>
<dbReference type="Proteomes" id="UP000470777">
    <property type="component" value="Unassembled WGS sequence"/>
</dbReference>
<dbReference type="EMBL" id="JAQKEI010000013">
    <property type="protein sequence ID" value="MDB0852120.1"/>
    <property type="molecule type" value="Genomic_DNA"/>
</dbReference>
<feature type="signal peptide" evidence="8">
    <location>
        <begin position="1"/>
        <end position="25"/>
    </location>
</feature>
<evidence type="ECO:0000313" key="28">
    <source>
        <dbReference type="Proteomes" id="UP000408523"/>
    </source>
</evidence>
<keyword evidence="2 7" id="KW-0813">Transport</keyword>
<name>A0A174VWT5_PHOVU</name>
<dbReference type="Gene3D" id="2.170.130.10">
    <property type="entry name" value="TonB-dependent receptor, plug domain"/>
    <property type="match status" value="1"/>
</dbReference>
<dbReference type="NCBIfam" id="TIGR04057">
    <property type="entry name" value="SusC_RagA_signa"/>
    <property type="match status" value="1"/>
</dbReference>
<dbReference type="EMBL" id="QSTG01000020">
    <property type="protein sequence ID" value="RGM43381.1"/>
    <property type="molecule type" value="Genomic_DNA"/>
</dbReference>
<dbReference type="Proteomes" id="UP000437380">
    <property type="component" value="Unassembled WGS sequence"/>
</dbReference>
<dbReference type="Proteomes" id="UP000408523">
    <property type="component" value="Unassembled WGS sequence"/>
</dbReference>
<dbReference type="Proteomes" id="UP000460950">
    <property type="component" value="Unassembled WGS sequence"/>
</dbReference>
<evidence type="ECO:0000313" key="32">
    <source>
        <dbReference type="Proteomes" id="UP000470952"/>
    </source>
</evidence>
<reference evidence="17 27" key="4">
    <citation type="submission" date="2019-09" db="EMBL/GenBank/DDBJ databases">
        <title>Commensal-derived Metabolites Govern Vibrio cholerae Pathogenesis in Host.</title>
        <authorList>
            <person name="Yoon S.S."/>
            <person name="Yoon M.Y."/>
        </authorList>
    </citation>
    <scope>NUCLEOTIDE SEQUENCE [LARGE SCALE GENOMIC DNA]</scope>
    <source>
        <strain evidence="17 27">VIC01</strain>
    </source>
</reference>
<comment type="subcellular location">
    <subcellularLocation>
        <location evidence="1 7">Cell outer membrane</location>
        <topology evidence="1 7">Multi-pass membrane protein</topology>
    </subcellularLocation>
</comment>
<reference evidence="13" key="7">
    <citation type="submission" date="2022-01" db="EMBL/GenBank/DDBJ databases">
        <title>Collection of gut derived symbiotic bacterial strains cultured from healthy donors.</title>
        <authorList>
            <person name="Lin H."/>
            <person name="Kohout C."/>
            <person name="Waligurski E."/>
            <person name="Pamer E.G."/>
        </authorList>
    </citation>
    <scope>NUCLEOTIDE SEQUENCE</scope>
    <source>
        <strain evidence="13">DFI.6.72</strain>
    </source>
</reference>
<evidence type="ECO:0000313" key="24">
    <source>
        <dbReference type="Proteomes" id="UP000266497"/>
    </source>
</evidence>
<dbReference type="InterPro" id="IPR023996">
    <property type="entry name" value="TonB-dep_OMP_SusC/RagA"/>
</dbReference>
<dbReference type="EMBL" id="JABDSI010000135">
    <property type="protein sequence ID" value="NMW42044.1"/>
    <property type="molecule type" value="Genomic_DNA"/>
</dbReference>
<keyword evidence="5 7" id="KW-0472">Membrane</keyword>
<evidence type="ECO:0000313" key="13">
    <source>
        <dbReference type="EMBL" id="MCG4688245.1"/>
    </source>
</evidence>
<dbReference type="Pfam" id="PF07715">
    <property type="entry name" value="Plug"/>
    <property type="match status" value="1"/>
</dbReference>
<dbReference type="GO" id="GO:0009279">
    <property type="term" value="C:cell outer membrane"/>
    <property type="evidence" value="ECO:0007669"/>
    <property type="project" value="UniProtKB-SubCell"/>
</dbReference>
<dbReference type="SUPFAM" id="SSF49464">
    <property type="entry name" value="Carboxypeptidase regulatory domain-like"/>
    <property type="match status" value="1"/>
</dbReference>
<accession>A0A174VWT5</accession>
<evidence type="ECO:0000313" key="12">
    <source>
        <dbReference type="EMBL" id="KAB6703471.1"/>
    </source>
</evidence>
<evidence type="ECO:0000259" key="9">
    <source>
        <dbReference type="Pfam" id="PF07715"/>
    </source>
</evidence>
<evidence type="ECO:0000313" key="18">
    <source>
        <dbReference type="EMBL" id="RGM43381.1"/>
    </source>
</evidence>
<dbReference type="Proteomes" id="UP000266497">
    <property type="component" value="Unassembled WGS sequence"/>
</dbReference>
<dbReference type="Proteomes" id="UP000261003">
    <property type="component" value="Unassembled WGS sequence"/>
</dbReference>
<dbReference type="Gene3D" id="2.60.40.1120">
    <property type="entry name" value="Carboxypeptidase-like, regulatory domain"/>
    <property type="match status" value="1"/>
</dbReference>
<protein>
    <submittedName>
        <fullName evidence="11 17">TonB-dependent receptor</fullName>
    </submittedName>
    <submittedName>
        <fullName evidence="22">TonB-dependent receptor plug domain protein</fullName>
    </submittedName>
</protein>
<dbReference type="Proteomes" id="UP000583639">
    <property type="component" value="Unassembled WGS sequence"/>
</dbReference>
<evidence type="ECO:0000313" key="20">
    <source>
        <dbReference type="EMBL" id="RGT90826.1"/>
    </source>
</evidence>
<dbReference type="Proteomes" id="UP000470952">
    <property type="component" value="Unassembled WGS sequence"/>
</dbReference>
<keyword evidence="11" id="KW-0675">Receptor</keyword>
<dbReference type="InterPro" id="IPR039426">
    <property type="entry name" value="TonB-dep_rcpt-like"/>
</dbReference>
<dbReference type="PROSITE" id="PS00018">
    <property type="entry name" value="EF_HAND_1"/>
    <property type="match status" value="1"/>
</dbReference>
<comment type="similarity">
    <text evidence="7">Belongs to the TonB-dependent receptor family.</text>
</comment>
<dbReference type="Proteomes" id="UP001200843">
    <property type="component" value="Unassembled WGS sequence"/>
</dbReference>
<reference evidence="15 30" key="5">
    <citation type="submission" date="2019-09" db="EMBL/GenBank/DDBJ databases">
        <title>In-depth cultivation of the pig gut microbiome towards novel bacterial diversity and tailored functional studies.</title>
        <authorList>
            <person name="Wylensek D."/>
            <person name="Hitch T.C.A."/>
            <person name="Clavel T."/>
        </authorList>
    </citation>
    <scope>NUCLEOTIDE SEQUENCE [LARGE SCALE GENOMIC DNA]</scope>
    <source>
        <strain evidence="15 30">WCA-389-WT-3C</strain>
    </source>
</reference>
<dbReference type="EMBL" id="JAKNGO010000011">
    <property type="protein sequence ID" value="MCG4688245.1"/>
    <property type="molecule type" value="Genomic_DNA"/>
</dbReference>
<evidence type="ECO:0000313" key="21">
    <source>
        <dbReference type="EMBL" id="RHD81459.1"/>
    </source>
</evidence>
<evidence type="ECO:0000313" key="25">
    <source>
        <dbReference type="Proteomes" id="UP000283429"/>
    </source>
</evidence>
<evidence type="ECO:0000256" key="1">
    <source>
        <dbReference type="ARBA" id="ARBA00004571"/>
    </source>
</evidence>
<evidence type="ECO:0000313" key="27">
    <source>
        <dbReference type="Proteomes" id="UP000326091"/>
    </source>
</evidence>
<reference evidence="22 28" key="2">
    <citation type="journal article" date="2019" name="Nat. Commun.">
        <title>Gram positive-like bacteriocins with broad spectrum anti-Bacteroidales activity encoded on mobile elements of the human gut microbiota.</title>
        <authorList>
            <person name="Bechon N."/>
            <person name="Coyne M.J.Jr."/>
            <person name="Laclare-Mceneany V."/>
            <person name="Chatzidaki-Livanis M."/>
            <person name="Ghigo J.-M."/>
            <person name="Comstock L.E."/>
        </authorList>
    </citation>
    <scope>NUCLEOTIDE SEQUENCE [LARGE SCALE GENOMIC DNA]</scope>
    <source>
        <strain evidence="22 28">CL01T12C17</strain>
    </source>
</reference>
<evidence type="ECO:0000256" key="6">
    <source>
        <dbReference type="ARBA" id="ARBA00023237"/>
    </source>
</evidence>
<dbReference type="EMBL" id="WDAG01000016">
    <property type="protein sequence ID" value="KAB6658440.1"/>
    <property type="molecule type" value="Genomic_DNA"/>
</dbReference>
<dbReference type="AlphaFoldDB" id="A0A174VWT5"/>
<feature type="chain" id="PRO_5014252897" evidence="8">
    <location>
        <begin position="26"/>
        <end position="1009"/>
    </location>
</feature>
<dbReference type="InterPro" id="IPR036942">
    <property type="entry name" value="Beta-barrel_TonB_sf"/>
</dbReference>
<dbReference type="PROSITE" id="PS52016">
    <property type="entry name" value="TONB_DEPENDENT_REC_3"/>
    <property type="match status" value="1"/>
</dbReference>
<dbReference type="EMBL" id="CP043529">
    <property type="protein sequence ID" value="QEW38481.1"/>
    <property type="molecule type" value="Genomic_DNA"/>
</dbReference>
<reference evidence="16 33" key="6">
    <citation type="submission" date="2020-04" db="EMBL/GenBank/DDBJ databases">
        <title>A novel gut-associated lysogenic phage, Bacteroides phage BV01, alters the host transcriptome and bile acid metabolism in Bacteroides vulgatus.</title>
        <authorList>
            <person name="Campbell D.E."/>
            <person name="Ly L."/>
            <person name="Ridlon J.M."/>
            <person name="Hsiao A."/>
            <person name="Degnan P.H."/>
        </authorList>
    </citation>
    <scope>NUCLEOTIDE SEQUENCE [LARGE SCALE GENOMIC DNA]</scope>
    <source>
        <strain evidence="16 33">VPI-BV8526</strain>
    </source>
</reference>
<reference evidence="14" key="8">
    <citation type="submission" date="2023-01" db="EMBL/GenBank/DDBJ databases">
        <title>Human gut microbiome strain richness.</title>
        <authorList>
            <person name="Chen-Liaw A."/>
        </authorList>
    </citation>
    <scope>NUCLEOTIDE SEQUENCE</scope>
    <source>
        <strain evidence="14">H9_m1001271B151109d0_201107</strain>
    </source>
</reference>
<evidence type="ECO:0000313" key="31">
    <source>
        <dbReference type="Proteomes" id="UP000470777"/>
    </source>
</evidence>
<dbReference type="EMBL" id="RWHZ01000036">
    <property type="protein sequence ID" value="TSE48044.1"/>
    <property type="molecule type" value="Genomic_DNA"/>
</dbReference>
<feature type="domain" description="TonB-dependent receptor plug" evidence="9">
    <location>
        <begin position="116"/>
        <end position="231"/>
    </location>
</feature>
<dbReference type="Pfam" id="PF13715">
    <property type="entry name" value="CarbopepD_reg_2"/>
    <property type="match status" value="1"/>
</dbReference>
<dbReference type="EMBL" id="QRXI01000019">
    <property type="protein sequence ID" value="RGT90826.1"/>
    <property type="molecule type" value="Genomic_DNA"/>
</dbReference>